<protein>
    <recommendedName>
        <fullName evidence="2">DUF6593 domain-containing protein</fullName>
    </recommendedName>
</protein>
<dbReference type="InterPro" id="IPR046528">
    <property type="entry name" value="DUF6593"/>
</dbReference>
<proteinExistence type="predicted"/>
<dbReference type="EMBL" id="JAACJJ010000002">
    <property type="protein sequence ID" value="KAF5329618.1"/>
    <property type="molecule type" value="Genomic_DNA"/>
</dbReference>
<feature type="domain" description="DUF6593" evidence="2">
    <location>
        <begin position="162"/>
        <end position="302"/>
    </location>
</feature>
<dbReference type="Proteomes" id="UP000567179">
    <property type="component" value="Unassembled WGS sequence"/>
</dbReference>
<dbReference type="OrthoDB" id="3174721at2759"/>
<reference evidence="3 4" key="1">
    <citation type="journal article" date="2020" name="ISME J.">
        <title>Uncovering the hidden diversity of litter-decomposition mechanisms in mushroom-forming fungi.</title>
        <authorList>
            <person name="Floudas D."/>
            <person name="Bentzer J."/>
            <person name="Ahren D."/>
            <person name="Johansson T."/>
            <person name="Persson P."/>
            <person name="Tunlid A."/>
        </authorList>
    </citation>
    <scope>NUCLEOTIDE SEQUENCE [LARGE SCALE GENOMIC DNA]</scope>
    <source>
        <strain evidence="3 4">CBS 101986</strain>
    </source>
</reference>
<dbReference type="AlphaFoldDB" id="A0A8H5BW44"/>
<name>A0A8H5BW44_9AGAR</name>
<evidence type="ECO:0000259" key="2">
    <source>
        <dbReference type="Pfam" id="PF20236"/>
    </source>
</evidence>
<sequence>MSECTQPPSYDSYVPLEDESATTDDAERLSPQDAQFVNGGFTSGLNYNRPSNVPQNEDVVMTWNNGHEIFGRSAAVEVHLSRQPLASSPQQHDTESAAILQPQHLAGFRPNQVHGSRPKKKLTYTFSPIGPNSMVLLPSASAQDSRPQYCIAISLNCFMPLSHITTVYRGSNEYAPRVGEFELGIISISNSRLQMGNNASVSLMSILTKHGSRENGRWSWKPHSEKISHLYWDSSIVPFECKVKVAGTDVYQLVAQFTSNMQPLVGLYAVPTPALSQLEVFPVGQKCLDDILVSLLVVERKRLTPKTKTDAQLRTLFNY</sequence>
<gene>
    <name evidence="3" type="ORF">D9619_009244</name>
</gene>
<dbReference type="Pfam" id="PF20236">
    <property type="entry name" value="DUF6593"/>
    <property type="match status" value="1"/>
</dbReference>
<accession>A0A8H5BW44</accession>
<evidence type="ECO:0000256" key="1">
    <source>
        <dbReference type="SAM" id="MobiDB-lite"/>
    </source>
</evidence>
<evidence type="ECO:0000313" key="3">
    <source>
        <dbReference type="EMBL" id="KAF5329618.1"/>
    </source>
</evidence>
<organism evidence="3 4">
    <name type="scientific">Psilocybe cf. subviscida</name>
    <dbReference type="NCBI Taxonomy" id="2480587"/>
    <lineage>
        <taxon>Eukaryota</taxon>
        <taxon>Fungi</taxon>
        <taxon>Dikarya</taxon>
        <taxon>Basidiomycota</taxon>
        <taxon>Agaricomycotina</taxon>
        <taxon>Agaricomycetes</taxon>
        <taxon>Agaricomycetidae</taxon>
        <taxon>Agaricales</taxon>
        <taxon>Agaricineae</taxon>
        <taxon>Strophariaceae</taxon>
        <taxon>Psilocybe</taxon>
    </lineage>
</organism>
<feature type="region of interest" description="Disordered" evidence="1">
    <location>
        <begin position="1"/>
        <end position="28"/>
    </location>
</feature>
<comment type="caution">
    <text evidence="3">The sequence shown here is derived from an EMBL/GenBank/DDBJ whole genome shotgun (WGS) entry which is preliminary data.</text>
</comment>
<evidence type="ECO:0000313" key="4">
    <source>
        <dbReference type="Proteomes" id="UP000567179"/>
    </source>
</evidence>
<keyword evidence="4" id="KW-1185">Reference proteome</keyword>